<evidence type="ECO:0000256" key="5">
    <source>
        <dbReference type="ARBA" id="ARBA00023136"/>
    </source>
</evidence>
<feature type="transmembrane region" description="Helical" evidence="7">
    <location>
        <begin position="267"/>
        <end position="286"/>
    </location>
</feature>
<dbReference type="EMBL" id="DF143761">
    <property type="protein sequence ID" value="GAA32884.2"/>
    <property type="molecule type" value="Genomic_DNA"/>
</dbReference>
<dbReference type="PANTHER" id="PTHR11266:SF17">
    <property type="entry name" value="PROTEIN MPV17"/>
    <property type="match status" value="1"/>
</dbReference>
<dbReference type="GO" id="GO:0005737">
    <property type="term" value="C:cytoplasm"/>
    <property type="evidence" value="ECO:0007669"/>
    <property type="project" value="TreeGrafter"/>
</dbReference>
<name>H2KT87_CLOSI</name>
<gene>
    <name evidence="8" type="ORF">CLF_112442</name>
</gene>
<evidence type="ECO:0000313" key="8">
    <source>
        <dbReference type="EMBL" id="GAA32884.2"/>
    </source>
</evidence>
<proteinExistence type="inferred from homology"/>
<evidence type="ECO:0000256" key="1">
    <source>
        <dbReference type="ARBA" id="ARBA00004141"/>
    </source>
</evidence>
<protein>
    <recommendedName>
        <fullName evidence="6">Mitochondrial inner membrane protein Mpv17</fullName>
    </recommendedName>
</protein>
<keyword evidence="4 7" id="KW-1133">Transmembrane helix</keyword>
<evidence type="ECO:0000256" key="4">
    <source>
        <dbReference type="ARBA" id="ARBA00022989"/>
    </source>
</evidence>
<dbReference type="InParanoid" id="H2KT87"/>
<comment type="subcellular location">
    <subcellularLocation>
        <location evidence="1">Membrane</location>
        <topology evidence="1">Multi-pass membrane protein</topology>
    </subcellularLocation>
</comment>
<accession>H2KT87</accession>
<sequence>MLECLRNPGVQIASDENPIDIEVADDIVLASEEKNAQVFLDERTKVLCTVNRTSKKQEAVLKITYDVMRAWTNNSTLQWITRLPLLTRGRKYNPLIKDAIVAGAMMVVGEILAEEIKHHMSKAHCGTILVQETALVPVMQTPERKNASWLKSYLSRTDIDTRKVCGLGLYGAFQGCLMHFFYCFIDKKLPGASLMTVSKKLVLDELLMAPTCLIGFFLYNGVRDTGTLDGGLQRVKHLFWPAFIADVMLWPLLQAINFGFLPTRYRVTYIAVFTCLWNTYLCYLNFQVSVVSFFLIRIASVEL</sequence>
<dbReference type="FunCoup" id="H2KT87">
    <property type="interactions" value="482"/>
</dbReference>
<evidence type="ECO:0000256" key="3">
    <source>
        <dbReference type="ARBA" id="ARBA00022692"/>
    </source>
</evidence>
<dbReference type="GO" id="GO:0016020">
    <property type="term" value="C:membrane"/>
    <property type="evidence" value="ECO:0007669"/>
    <property type="project" value="UniProtKB-SubCell"/>
</dbReference>
<keyword evidence="5 7" id="KW-0472">Membrane</keyword>
<dbReference type="AlphaFoldDB" id="H2KT87"/>
<evidence type="ECO:0000313" key="9">
    <source>
        <dbReference type="Proteomes" id="UP000008909"/>
    </source>
</evidence>
<feature type="transmembrane region" description="Helical" evidence="7">
    <location>
        <begin position="167"/>
        <end position="185"/>
    </location>
</feature>
<dbReference type="InterPro" id="IPR007248">
    <property type="entry name" value="Mpv17_PMP22"/>
</dbReference>
<evidence type="ECO:0000256" key="2">
    <source>
        <dbReference type="ARBA" id="ARBA00006824"/>
    </source>
</evidence>
<feature type="transmembrane region" description="Helical" evidence="7">
    <location>
        <begin position="239"/>
        <end position="260"/>
    </location>
</feature>
<reference evidence="8" key="1">
    <citation type="journal article" date="2011" name="Genome Biol.">
        <title>The draft genome of the carcinogenic human liver fluke Clonorchis sinensis.</title>
        <authorList>
            <person name="Wang X."/>
            <person name="Chen W."/>
            <person name="Huang Y."/>
            <person name="Sun J."/>
            <person name="Men J."/>
            <person name="Liu H."/>
            <person name="Luo F."/>
            <person name="Guo L."/>
            <person name="Lv X."/>
            <person name="Deng C."/>
            <person name="Zhou C."/>
            <person name="Fan Y."/>
            <person name="Li X."/>
            <person name="Huang L."/>
            <person name="Hu Y."/>
            <person name="Liang C."/>
            <person name="Hu X."/>
            <person name="Xu J."/>
            <person name="Yu X."/>
        </authorList>
    </citation>
    <scope>NUCLEOTIDE SEQUENCE [LARGE SCALE GENOMIC DNA]</scope>
    <source>
        <strain evidence="8">Henan</strain>
    </source>
</reference>
<keyword evidence="9" id="KW-1185">Reference proteome</keyword>
<organism evidence="8 9">
    <name type="scientific">Clonorchis sinensis</name>
    <name type="common">Chinese liver fluke</name>
    <dbReference type="NCBI Taxonomy" id="79923"/>
    <lineage>
        <taxon>Eukaryota</taxon>
        <taxon>Metazoa</taxon>
        <taxon>Spiralia</taxon>
        <taxon>Lophotrochozoa</taxon>
        <taxon>Platyhelminthes</taxon>
        <taxon>Trematoda</taxon>
        <taxon>Digenea</taxon>
        <taxon>Opisthorchiida</taxon>
        <taxon>Opisthorchiata</taxon>
        <taxon>Opisthorchiidae</taxon>
        <taxon>Clonorchis</taxon>
    </lineage>
</organism>
<reference key="2">
    <citation type="submission" date="2011-10" db="EMBL/GenBank/DDBJ databases">
        <title>The genome and transcriptome sequence of Clonorchis sinensis provide insights into the carcinogenic liver fluke.</title>
        <authorList>
            <person name="Wang X."/>
            <person name="Huang Y."/>
            <person name="Chen W."/>
            <person name="Liu H."/>
            <person name="Guo L."/>
            <person name="Chen Y."/>
            <person name="Luo F."/>
            <person name="Zhou W."/>
            <person name="Sun J."/>
            <person name="Mao Q."/>
            <person name="Liang P."/>
            <person name="Zhou C."/>
            <person name="Tian Y."/>
            <person name="Men J."/>
            <person name="Lv X."/>
            <person name="Huang L."/>
            <person name="Zhou J."/>
            <person name="Hu Y."/>
            <person name="Li R."/>
            <person name="Zhang F."/>
            <person name="Lei H."/>
            <person name="Li X."/>
            <person name="Hu X."/>
            <person name="Liang C."/>
            <person name="Xu J."/>
            <person name="Wu Z."/>
            <person name="Yu X."/>
        </authorList>
    </citation>
    <scope>NUCLEOTIDE SEQUENCE</scope>
    <source>
        <strain>Henan</strain>
    </source>
</reference>
<dbReference type="PANTHER" id="PTHR11266">
    <property type="entry name" value="PEROXISOMAL MEMBRANE PROTEIN 2, PXMP2 MPV17"/>
    <property type="match status" value="1"/>
</dbReference>
<dbReference type="STRING" id="79923.H2KT87"/>
<evidence type="ECO:0000256" key="7">
    <source>
        <dbReference type="RuleBase" id="RU363053"/>
    </source>
</evidence>
<dbReference type="Pfam" id="PF04117">
    <property type="entry name" value="Mpv17_PMP22"/>
    <property type="match status" value="1"/>
</dbReference>
<dbReference type="Proteomes" id="UP000008909">
    <property type="component" value="Unassembled WGS sequence"/>
</dbReference>
<comment type="similarity">
    <text evidence="2 7">Belongs to the peroxisomal membrane protein PXMP2/4 family.</text>
</comment>
<keyword evidence="3 7" id="KW-0812">Transmembrane</keyword>
<evidence type="ECO:0000256" key="6">
    <source>
        <dbReference type="ARBA" id="ARBA00049743"/>
    </source>
</evidence>